<dbReference type="EMBL" id="CAJVPZ010000507">
    <property type="protein sequence ID" value="CAG8467353.1"/>
    <property type="molecule type" value="Genomic_DNA"/>
</dbReference>
<protein>
    <submittedName>
        <fullName evidence="2">9846_t:CDS:1</fullName>
    </submittedName>
</protein>
<feature type="non-terminal residue" evidence="2">
    <location>
        <position position="1"/>
    </location>
</feature>
<name>A0A9N8Z1Q9_9GLOM</name>
<comment type="caution">
    <text evidence="2">The sequence shown here is derived from an EMBL/GenBank/DDBJ whole genome shotgun (WGS) entry which is preliminary data.</text>
</comment>
<proteinExistence type="predicted"/>
<organism evidence="2 3">
    <name type="scientific">Racocetra fulgida</name>
    <dbReference type="NCBI Taxonomy" id="60492"/>
    <lineage>
        <taxon>Eukaryota</taxon>
        <taxon>Fungi</taxon>
        <taxon>Fungi incertae sedis</taxon>
        <taxon>Mucoromycota</taxon>
        <taxon>Glomeromycotina</taxon>
        <taxon>Glomeromycetes</taxon>
        <taxon>Diversisporales</taxon>
        <taxon>Gigasporaceae</taxon>
        <taxon>Racocetra</taxon>
    </lineage>
</organism>
<evidence type="ECO:0000313" key="3">
    <source>
        <dbReference type="Proteomes" id="UP000789396"/>
    </source>
</evidence>
<dbReference type="AlphaFoldDB" id="A0A9N8Z1Q9"/>
<evidence type="ECO:0000256" key="1">
    <source>
        <dbReference type="SAM" id="MobiDB-lite"/>
    </source>
</evidence>
<evidence type="ECO:0000313" key="2">
    <source>
        <dbReference type="EMBL" id="CAG8467353.1"/>
    </source>
</evidence>
<dbReference type="OrthoDB" id="10337007at2759"/>
<keyword evidence="3" id="KW-1185">Reference proteome</keyword>
<gene>
    <name evidence="2" type="ORF">RFULGI_LOCUS958</name>
</gene>
<feature type="region of interest" description="Disordered" evidence="1">
    <location>
        <begin position="1"/>
        <end position="23"/>
    </location>
</feature>
<accession>A0A9N8Z1Q9</accession>
<dbReference type="Proteomes" id="UP000789396">
    <property type="component" value="Unassembled WGS sequence"/>
</dbReference>
<sequence length="47" mass="5401">STVDNHCDSKKHKSNKSNFEVQEHAKKQISIWDSLSAVDIKNEDMLD</sequence>
<reference evidence="2" key="1">
    <citation type="submission" date="2021-06" db="EMBL/GenBank/DDBJ databases">
        <authorList>
            <person name="Kallberg Y."/>
            <person name="Tangrot J."/>
            <person name="Rosling A."/>
        </authorList>
    </citation>
    <scope>NUCLEOTIDE SEQUENCE</scope>
    <source>
        <strain evidence="2">IN212</strain>
    </source>
</reference>